<feature type="domain" description="HD-GYP" evidence="1">
    <location>
        <begin position="109"/>
        <end position="304"/>
    </location>
</feature>
<name>A0A1H3L2Q1_9FIRM</name>
<gene>
    <name evidence="2" type="ORF">SAMN05192546_10341</name>
</gene>
<dbReference type="STRING" id="159292.SAMN05192546_10341"/>
<dbReference type="Proteomes" id="UP000199230">
    <property type="component" value="Unassembled WGS sequence"/>
</dbReference>
<dbReference type="EMBL" id="FNPV01000003">
    <property type="protein sequence ID" value="SDY58787.1"/>
    <property type="molecule type" value="Genomic_DNA"/>
</dbReference>
<reference evidence="2 3" key="1">
    <citation type="submission" date="2016-10" db="EMBL/GenBank/DDBJ databases">
        <authorList>
            <person name="de Groot N.N."/>
        </authorList>
    </citation>
    <scope>NUCLEOTIDE SEQUENCE [LARGE SCALE GENOMIC DNA]</scope>
    <source>
        <strain evidence="2 3">APO</strain>
    </source>
</reference>
<dbReference type="SMART" id="SM00471">
    <property type="entry name" value="HDc"/>
    <property type="match status" value="1"/>
</dbReference>
<dbReference type="PANTHER" id="PTHR43155">
    <property type="entry name" value="CYCLIC DI-GMP PHOSPHODIESTERASE PA4108-RELATED"/>
    <property type="match status" value="1"/>
</dbReference>
<accession>A0A1H3L2Q1</accession>
<dbReference type="RefSeq" id="WP_176968253.1">
    <property type="nucleotide sequence ID" value="NZ_FNPV01000003.1"/>
</dbReference>
<protein>
    <submittedName>
        <fullName evidence="2">HD domain-containing protein</fullName>
    </submittedName>
</protein>
<dbReference type="PANTHER" id="PTHR43155:SF2">
    <property type="entry name" value="CYCLIC DI-GMP PHOSPHODIESTERASE PA4108"/>
    <property type="match status" value="1"/>
</dbReference>
<evidence type="ECO:0000259" key="1">
    <source>
        <dbReference type="PROSITE" id="PS51832"/>
    </source>
</evidence>
<organism evidence="2 3">
    <name type="scientific">Tindallia californiensis</name>
    <dbReference type="NCBI Taxonomy" id="159292"/>
    <lineage>
        <taxon>Bacteria</taxon>
        <taxon>Bacillati</taxon>
        <taxon>Bacillota</taxon>
        <taxon>Clostridia</taxon>
        <taxon>Peptostreptococcales</taxon>
        <taxon>Tindalliaceae</taxon>
        <taxon>Tindallia</taxon>
    </lineage>
</organism>
<dbReference type="PROSITE" id="PS51832">
    <property type="entry name" value="HD_GYP"/>
    <property type="match status" value="1"/>
</dbReference>
<evidence type="ECO:0000313" key="2">
    <source>
        <dbReference type="EMBL" id="SDY58787.1"/>
    </source>
</evidence>
<dbReference type="CDD" id="cd00077">
    <property type="entry name" value="HDc"/>
    <property type="match status" value="1"/>
</dbReference>
<sequence length="361" mass="41374">MIREVKTNYAEEKSVLAEPVYNRQGKMIYPSGTVITVFNRMQIYMEGVQHIRIYEKMLDYQLQEVIRPEVHNKMTAQLRQLVRIRGTKPDEDRDFKLYEVKAMMSSVVEDFLGEKAVIEKLASMRSAYEYLYQHSVGVMIKSMLLGTSLGLSKMQLESLGRAAIFHDIGMLFIPLEIMKKPKLTEEEYQTIKSHPVKGYLFLKDNASLDAEILKAILEHHERWDGSGYPNQKKGHAIHENGQVIRLADTFDSMLNDRPYRKAYSVSEVHEFIMSQSGTHFNPKLVEEFKQNINPYPINTLVELNDGTSAVVTGTNAPFHTRPILTIVKGPLRGKKIDLMKTRSYTIIKTLKDPGEVSDTVD</sequence>
<dbReference type="AlphaFoldDB" id="A0A1H3L2Q1"/>
<dbReference type="Gene3D" id="1.10.3210.10">
    <property type="entry name" value="Hypothetical protein af1432"/>
    <property type="match status" value="1"/>
</dbReference>
<dbReference type="InterPro" id="IPR003607">
    <property type="entry name" value="HD/PDEase_dom"/>
</dbReference>
<dbReference type="Pfam" id="PF13487">
    <property type="entry name" value="HD_5"/>
    <property type="match status" value="1"/>
</dbReference>
<keyword evidence="3" id="KW-1185">Reference proteome</keyword>
<dbReference type="SUPFAM" id="SSF109604">
    <property type="entry name" value="HD-domain/PDEase-like"/>
    <property type="match status" value="1"/>
</dbReference>
<dbReference type="InterPro" id="IPR037522">
    <property type="entry name" value="HD_GYP_dom"/>
</dbReference>
<proteinExistence type="predicted"/>
<evidence type="ECO:0000313" key="3">
    <source>
        <dbReference type="Proteomes" id="UP000199230"/>
    </source>
</evidence>